<evidence type="ECO:0000313" key="2">
    <source>
        <dbReference type="Proteomes" id="UP000054874"/>
    </source>
</evidence>
<dbReference type="AlphaFoldDB" id="A0A0V8QFA2"/>
<sequence>MAKSYKRYPIVRQERVDKKWWNKALRNKKLDYSLKGAQYKKVMVNFETWHFRWTLDDAIELAVEMDKPVDEAVEYWKRCCYRK</sequence>
<gene>
    <name evidence="1" type="ORF">ASU35_10325</name>
</gene>
<accession>A0A0V8QFA2</accession>
<reference evidence="1 2" key="1">
    <citation type="submission" date="2015-11" db="EMBL/GenBank/DDBJ databases">
        <title>Butyribacter intestini gen. nov., sp. nov., a butyric acid-producing bacterium of the family Lachnospiraceae isolated from the human faeces.</title>
        <authorList>
            <person name="Zou Y."/>
            <person name="Xue W."/>
            <person name="Luo G."/>
            <person name="Lv M."/>
        </authorList>
    </citation>
    <scope>NUCLEOTIDE SEQUENCE [LARGE SCALE GENOMIC DNA]</scope>
    <source>
        <strain evidence="1 2">ACET-33324</strain>
    </source>
</reference>
<dbReference type="RefSeq" id="WP_058352617.1">
    <property type="nucleotide sequence ID" value="NZ_CABMMD010000152.1"/>
</dbReference>
<protein>
    <submittedName>
        <fullName evidence="1">Uncharacterized protein</fullName>
    </submittedName>
</protein>
<proteinExistence type="predicted"/>
<name>A0A0V8QFA2_9FIRM</name>
<organism evidence="1 2">
    <name type="scientific">Acetivibrio ethanolgignens</name>
    <dbReference type="NCBI Taxonomy" id="290052"/>
    <lineage>
        <taxon>Bacteria</taxon>
        <taxon>Bacillati</taxon>
        <taxon>Bacillota</taxon>
        <taxon>Clostridia</taxon>
        <taxon>Eubacteriales</taxon>
        <taxon>Oscillospiraceae</taxon>
        <taxon>Acetivibrio</taxon>
    </lineage>
</organism>
<dbReference type="Proteomes" id="UP000054874">
    <property type="component" value="Unassembled WGS sequence"/>
</dbReference>
<evidence type="ECO:0000313" key="1">
    <source>
        <dbReference type="EMBL" id="KSV59146.1"/>
    </source>
</evidence>
<dbReference type="EMBL" id="LNAM01000152">
    <property type="protein sequence ID" value="KSV59146.1"/>
    <property type="molecule type" value="Genomic_DNA"/>
</dbReference>
<keyword evidence="2" id="KW-1185">Reference proteome</keyword>
<comment type="caution">
    <text evidence="1">The sequence shown here is derived from an EMBL/GenBank/DDBJ whole genome shotgun (WGS) entry which is preliminary data.</text>
</comment>
<dbReference type="STRING" id="290052.ASU35_10325"/>